<dbReference type="InterPro" id="IPR043502">
    <property type="entry name" value="DNA/RNA_pol_sf"/>
</dbReference>
<proteinExistence type="predicted"/>
<comment type="caution">
    <text evidence="3">The sequence shown here is derived from an EMBL/GenBank/DDBJ whole genome shotgun (WGS) entry which is preliminary data.</text>
</comment>
<evidence type="ECO:0000313" key="4">
    <source>
        <dbReference type="Proteomes" id="UP000198211"/>
    </source>
</evidence>
<keyword evidence="4" id="KW-1185">Reference proteome</keyword>
<evidence type="ECO:0000259" key="2">
    <source>
        <dbReference type="Pfam" id="PF00078"/>
    </source>
</evidence>
<dbReference type="SUPFAM" id="SSF56672">
    <property type="entry name" value="DNA/RNA polymerases"/>
    <property type="match status" value="1"/>
</dbReference>
<dbReference type="InterPro" id="IPR000477">
    <property type="entry name" value="RT_dom"/>
</dbReference>
<feature type="domain" description="Reverse transcriptase" evidence="2">
    <location>
        <begin position="553"/>
        <end position="705"/>
    </location>
</feature>
<dbReference type="InterPro" id="IPR043128">
    <property type="entry name" value="Rev_trsase/Diguanyl_cyclase"/>
</dbReference>
<sequence length="727" mass="82040">MCSDTSSRRTTKPALIFRVEGMSKLDQVLNDANELKPRTRAYVKLENPATLNAAMDLVVKYELVCTKIAPTRSKIRLARTSRKGDAAKASPSVEKDVSKPSHQDKVQKWRNSHLLPLQEAGHIRADCFAWKKAARRAGKQQTTSVNEGPAVVKSVTRALKVDNISINVLCENPLVYMSSPLFSIHGEISAGDKNISSSSMLLDTGATTIYVSKTWVEKNKLTTTRFQEKNICVKLGDNPIVEAALEQIVLTIKEWMKHTNVLLSCIAVIYVIPDEFDCILELLFFEDIQPLMIGVVEGLKEQRRLCEQSGQTIGPIEGGGPAIVSGSRTSTGAKGMSAKDLIPVEAQETDVKSVVEVARETAQSGTPSVACEQQDREPISRGSVAGSDKRSSSDKGAAVSRARAKSYAVEKMFTLGVVDAAGMETKFITCKKLRKFLRIKTKNPDEPDFVMVLSNETIKRVASALQRRDQPDNEYKDTVFRPELPEGLPEKRKIEHRIDVRDPNLAMYRHQWRQSPEQQRDIVRWVEDMVEKKLIRPSISPHAVPTFCVRKPIGWRIVDDYRYLNSNTIRQSIPMTRKEDILDDMAGAYYYSTMDLMSAYYQVRMREEDNKFTAFQAPNGLWGYLVLPMGVCNAPATMHRLTSKLFRGLKQTRLFYDDIYIFTKSQDINEHLEALRKTLDILWDKKRYVKLSKCVFCAPEIPCLGDFVGRDGVRMDPDKVQTTKDWP</sequence>
<feature type="region of interest" description="Disordered" evidence="1">
    <location>
        <begin position="358"/>
        <end position="400"/>
    </location>
</feature>
<reference evidence="4" key="1">
    <citation type="submission" date="2017-03" db="EMBL/GenBank/DDBJ databases">
        <title>Phytopthora megakarya and P. palmivora, two closely related causual agents of cacao black pod achieved similar genome size and gene model numbers by different mechanisms.</title>
        <authorList>
            <person name="Ali S."/>
            <person name="Shao J."/>
            <person name="Larry D.J."/>
            <person name="Kronmiller B."/>
            <person name="Shen D."/>
            <person name="Strem M.D."/>
            <person name="Melnick R.L."/>
            <person name="Guiltinan M.J."/>
            <person name="Tyler B.M."/>
            <person name="Meinhardt L.W."/>
            <person name="Bailey B.A."/>
        </authorList>
    </citation>
    <scope>NUCLEOTIDE SEQUENCE [LARGE SCALE GENOMIC DNA]</scope>
    <source>
        <strain evidence="4">zdho120</strain>
    </source>
</reference>
<accession>A0A225WXE3</accession>
<protein>
    <recommendedName>
        <fullName evidence="2">Reverse transcriptase domain-containing protein</fullName>
    </recommendedName>
</protein>
<dbReference type="AlphaFoldDB" id="A0A225WXE3"/>
<dbReference type="CDD" id="cd01647">
    <property type="entry name" value="RT_LTR"/>
    <property type="match status" value="1"/>
</dbReference>
<dbReference type="Gene3D" id="3.30.70.270">
    <property type="match status" value="1"/>
</dbReference>
<dbReference type="PANTHER" id="PTHR24559:SF444">
    <property type="entry name" value="REVERSE TRANSCRIPTASE DOMAIN-CONTAINING PROTEIN"/>
    <property type="match status" value="1"/>
</dbReference>
<dbReference type="PANTHER" id="PTHR24559">
    <property type="entry name" value="TRANSPOSON TY3-I GAG-POL POLYPROTEIN"/>
    <property type="match status" value="1"/>
</dbReference>
<dbReference type="InterPro" id="IPR053134">
    <property type="entry name" value="RNA-dir_DNA_polymerase"/>
</dbReference>
<name>A0A225WXE3_9STRA</name>
<evidence type="ECO:0000313" key="3">
    <source>
        <dbReference type="EMBL" id="OWZ21767.1"/>
    </source>
</evidence>
<dbReference type="Gene3D" id="3.10.10.10">
    <property type="entry name" value="HIV Type 1 Reverse Transcriptase, subunit A, domain 1"/>
    <property type="match status" value="1"/>
</dbReference>
<feature type="region of interest" description="Disordered" evidence="1">
    <location>
        <begin position="79"/>
        <end position="105"/>
    </location>
</feature>
<dbReference type="Pfam" id="PF00078">
    <property type="entry name" value="RVT_1"/>
    <property type="match status" value="1"/>
</dbReference>
<organism evidence="3 4">
    <name type="scientific">Phytophthora megakarya</name>
    <dbReference type="NCBI Taxonomy" id="4795"/>
    <lineage>
        <taxon>Eukaryota</taxon>
        <taxon>Sar</taxon>
        <taxon>Stramenopiles</taxon>
        <taxon>Oomycota</taxon>
        <taxon>Peronosporomycetes</taxon>
        <taxon>Peronosporales</taxon>
        <taxon>Peronosporaceae</taxon>
        <taxon>Phytophthora</taxon>
    </lineage>
</organism>
<feature type="non-terminal residue" evidence="3">
    <location>
        <position position="727"/>
    </location>
</feature>
<dbReference type="OrthoDB" id="1734174at2759"/>
<gene>
    <name evidence="3" type="ORF">PHMEG_0003623</name>
</gene>
<evidence type="ECO:0000256" key="1">
    <source>
        <dbReference type="SAM" id="MobiDB-lite"/>
    </source>
</evidence>
<dbReference type="Proteomes" id="UP000198211">
    <property type="component" value="Unassembled WGS sequence"/>
</dbReference>
<feature type="compositionally biased region" description="Basic and acidic residues" evidence="1">
    <location>
        <begin position="93"/>
        <end position="105"/>
    </location>
</feature>
<dbReference type="EMBL" id="NBNE01000190">
    <property type="protein sequence ID" value="OWZ21767.1"/>
    <property type="molecule type" value="Genomic_DNA"/>
</dbReference>